<dbReference type="InterPro" id="IPR003615">
    <property type="entry name" value="HNH_nuc"/>
</dbReference>
<dbReference type="Gene3D" id="1.10.30.50">
    <property type="match status" value="1"/>
</dbReference>
<feature type="domain" description="HNH nuclease" evidence="1">
    <location>
        <begin position="181"/>
        <end position="233"/>
    </location>
</feature>
<reference evidence="2 3" key="1">
    <citation type="submission" date="2015-09" db="EMBL/GenBank/DDBJ databases">
        <authorList>
            <consortium name="Pathogen Informatics"/>
        </authorList>
    </citation>
    <scope>NUCLEOTIDE SEQUENCE [LARGE SCALE GENOMIC DNA]</scope>
    <source>
        <strain evidence="2 3">2789STDY5834835</strain>
    </source>
</reference>
<proteinExistence type="predicted"/>
<dbReference type="Proteomes" id="UP000095679">
    <property type="component" value="Unassembled WGS sequence"/>
</dbReference>
<evidence type="ECO:0000313" key="3">
    <source>
        <dbReference type="Proteomes" id="UP000095679"/>
    </source>
</evidence>
<dbReference type="GO" id="GO:0004519">
    <property type="term" value="F:endonuclease activity"/>
    <property type="evidence" value="ECO:0007669"/>
    <property type="project" value="UniProtKB-KW"/>
</dbReference>
<dbReference type="NCBIfam" id="NF040563">
    <property type="entry name" value="guided_IscB"/>
    <property type="match status" value="1"/>
</dbReference>
<keyword evidence="2" id="KW-0540">Nuclease</keyword>
<dbReference type="SMART" id="SM00507">
    <property type="entry name" value="HNHc"/>
    <property type="match status" value="1"/>
</dbReference>
<keyword evidence="2" id="KW-0255">Endonuclease</keyword>
<protein>
    <submittedName>
        <fullName evidence="2">HNH endonuclease</fullName>
    </submittedName>
</protein>
<dbReference type="InterPro" id="IPR002711">
    <property type="entry name" value="HNH"/>
</dbReference>
<dbReference type="GO" id="GO:0008270">
    <property type="term" value="F:zinc ion binding"/>
    <property type="evidence" value="ECO:0007669"/>
    <property type="project" value="InterPro"/>
</dbReference>
<dbReference type="Pfam" id="PF01844">
    <property type="entry name" value="HNH"/>
    <property type="match status" value="1"/>
</dbReference>
<dbReference type="AlphaFoldDB" id="A0A173XFK4"/>
<evidence type="ECO:0000313" key="2">
    <source>
        <dbReference type="EMBL" id="CUN49806.1"/>
    </source>
</evidence>
<dbReference type="EMBL" id="CYZL01000001">
    <property type="protein sequence ID" value="CUN49806.1"/>
    <property type="molecule type" value="Genomic_DNA"/>
</dbReference>
<dbReference type="RefSeq" id="WP_156329691.1">
    <property type="nucleotide sequence ID" value="NZ_BLYK01000008.1"/>
</dbReference>
<evidence type="ECO:0000259" key="1">
    <source>
        <dbReference type="SMART" id="SM00507"/>
    </source>
</evidence>
<organism evidence="2 3">
    <name type="scientific">Anaerobutyricum hallii</name>
    <dbReference type="NCBI Taxonomy" id="39488"/>
    <lineage>
        <taxon>Bacteria</taxon>
        <taxon>Bacillati</taxon>
        <taxon>Bacillota</taxon>
        <taxon>Clostridia</taxon>
        <taxon>Lachnospirales</taxon>
        <taxon>Lachnospiraceae</taxon>
        <taxon>Anaerobutyricum</taxon>
    </lineage>
</organism>
<accession>A0A173XFK4</accession>
<name>A0A173XFK4_9FIRM</name>
<dbReference type="GO" id="GO:0003676">
    <property type="term" value="F:nucleic acid binding"/>
    <property type="evidence" value="ECO:0007669"/>
    <property type="project" value="InterPro"/>
</dbReference>
<dbReference type="CDD" id="cd00085">
    <property type="entry name" value="HNHc"/>
    <property type="match status" value="1"/>
</dbReference>
<dbReference type="InterPro" id="IPR047693">
    <property type="entry name" value="RNA-guided_IscB-like"/>
</dbReference>
<gene>
    <name evidence="2" type="ORF">ERS852450_00098</name>
</gene>
<dbReference type="InterPro" id="IPR025938">
    <property type="entry name" value="RRXRR_dom"/>
</dbReference>
<keyword evidence="2" id="KW-0378">Hydrolase</keyword>
<sequence>MVYVVANDGQPLMPTNRYGKVYRMLRSGMAVVVKKCPFTIQLQYESERNVQPVALGIDAGSKHVGVSATTKAKVLYESDVELRGDIVKLLATRRQLRRSRRSRKTRYRPARFDNRKRKNGWLAPSIRQKIESHLTVVANVCKILPVSRIIVETASFDIQKIKNPDIQGTEYQQGEQMDFWNVREYVFFRDGHTCQCCKGRSKDKILNVHHIESRKTGGNAPNNLITLCETCHKGYHNGTVTLPKNIKRGMKFKDAAFMGIMRWTFYNTLKEQYEPDIPVHYTYGYITKNTRINHNLPKGHCIDARCISGNPDAVSDGTYYYQKKVRCHNRQIHKQTILKGGIRKSNQAEYLVRGFRLFDKVRYQGREYFIFGRRKSGFFDIRTLSGEKVNKGSINVKRLTFVDTRKNYLTERRTV</sequence>
<dbReference type="Pfam" id="PF14239">
    <property type="entry name" value="RRXRR"/>
    <property type="match status" value="1"/>
</dbReference>